<proteinExistence type="predicted"/>
<name>A0A2U1SVB9_METSR</name>
<reference evidence="1 2" key="1">
    <citation type="journal article" date="2018" name="Appl. Microbiol. Biotechnol.">
        <title>Co-cultivation of the strictly anaerobic methanogen Methanosarcina barkeri with aerobic methanotrophs in an oxygen-limited membrane bioreactor.</title>
        <authorList>
            <person name="In 't Zandt M.H."/>
            <person name="van den Bosch T.J.M."/>
            <person name="Rijkers R."/>
            <person name="van Kessel M.A.H.J."/>
            <person name="Jetten M.S.M."/>
            <person name="Welte C.U."/>
        </authorList>
    </citation>
    <scope>NUCLEOTIDE SEQUENCE [LARGE SCALE GENOMIC DNA]</scope>
    <source>
        <strain evidence="1 2">DSM 17706</strain>
    </source>
</reference>
<dbReference type="Proteomes" id="UP000245137">
    <property type="component" value="Unassembled WGS sequence"/>
</dbReference>
<comment type="caution">
    <text evidence="1">The sequence shown here is derived from an EMBL/GenBank/DDBJ whole genome shotgun (WGS) entry which is preliminary data.</text>
</comment>
<gene>
    <name evidence="1" type="ORF">C5689_02530</name>
</gene>
<sequence>MATYQAIAERVKETYGRVPKTCYIADVKASLGLTRGQAPNRFDRAARVHPCPSAFRPHIEAALRHFKMIRASSK</sequence>
<accession>A0A2U1SVB9</accession>
<organism evidence="1 2">
    <name type="scientific">Methylosinus sporium</name>
    <dbReference type="NCBI Taxonomy" id="428"/>
    <lineage>
        <taxon>Bacteria</taxon>
        <taxon>Pseudomonadati</taxon>
        <taxon>Pseudomonadota</taxon>
        <taxon>Alphaproteobacteria</taxon>
        <taxon>Hyphomicrobiales</taxon>
        <taxon>Methylocystaceae</taxon>
        <taxon>Methylosinus</taxon>
    </lineage>
</organism>
<keyword evidence="2" id="KW-1185">Reference proteome</keyword>
<dbReference type="AlphaFoldDB" id="A0A2U1SVB9"/>
<evidence type="ECO:0000313" key="2">
    <source>
        <dbReference type="Proteomes" id="UP000245137"/>
    </source>
</evidence>
<protein>
    <submittedName>
        <fullName evidence="1">Uncharacterized protein</fullName>
    </submittedName>
</protein>
<dbReference type="EMBL" id="PUIV01000002">
    <property type="protein sequence ID" value="PWB95539.1"/>
    <property type="molecule type" value="Genomic_DNA"/>
</dbReference>
<evidence type="ECO:0000313" key="1">
    <source>
        <dbReference type="EMBL" id="PWB95539.1"/>
    </source>
</evidence>